<dbReference type="RefSeq" id="WP_283872802.1">
    <property type="nucleotide sequence ID" value="NZ_CP126101.1"/>
</dbReference>
<evidence type="ECO:0000256" key="2">
    <source>
        <dbReference type="ARBA" id="ARBA00007342"/>
    </source>
</evidence>
<sequence length="285" mass="31221">MNQQAIEQIVNEVIAELLHTKQEAPITQYDIPIGISARHIHLKQEHVEHLFGKGEQLTAKKMLSQPGQFAANETLMVVGPKGSISNVRVLGPARSLTQVEVSHTDAIALGIQPPIRESGNIAGSASCTLVGPKGSLYLHEGVIIAQAHIHMSPEEASGLNVFDGEYVSIKTQGIRPVTFHHVKVRVSERYRLEMHIDTDEANAGFLKSGATGTLVKENKEELTYNSSQKTTIVQANEINERIITEKDLLAFQGQTIIVPRFTRFTALAMDAVVTLGITIEYKDEG</sequence>
<evidence type="ECO:0000256" key="9">
    <source>
        <dbReference type="ARBA" id="ARBA00030044"/>
    </source>
</evidence>
<organism evidence="13 14">
    <name type="scientific">Lysinibacillus pakistanensis</name>
    <dbReference type="NCBI Taxonomy" id="759811"/>
    <lineage>
        <taxon>Bacteria</taxon>
        <taxon>Bacillati</taxon>
        <taxon>Bacillota</taxon>
        <taxon>Bacilli</taxon>
        <taxon>Bacillales</taxon>
        <taxon>Bacillaceae</taxon>
        <taxon>Lysinibacillus</taxon>
    </lineage>
</organism>
<proteinExistence type="inferred from homology"/>
<dbReference type="PANTHER" id="PTHR39453:SF1">
    <property type="entry name" value="PHOSPHATE PROPANOYLTRANSFERASE"/>
    <property type="match status" value="1"/>
</dbReference>
<dbReference type="GO" id="GO:0046872">
    <property type="term" value="F:metal ion binding"/>
    <property type="evidence" value="ECO:0007669"/>
    <property type="project" value="UniProtKB-KW"/>
</dbReference>
<evidence type="ECO:0000256" key="8">
    <source>
        <dbReference type="ARBA" id="ARBA00023315"/>
    </source>
</evidence>
<evidence type="ECO:0000256" key="1">
    <source>
        <dbReference type="ARBA" id="ARBA00001947"/>
    </source>
</evidence>
<dbReference type="NCBIfam" id="NF011652">
    <property type="entry name" value="PRK15070.1"/>
    <property type="match status" value="1"/>
</dbReference>
<accession>A0AAX3X0I5</accession>
<keyword evidence="8" id="KW-0012">Acyltransferase</keyword>
<dbReference type="EC" id="2.3.1.222" evidence="3"/>
<evidence type="ECO:0000256" key="10">
    <source>
        <dbReference type="ARBA" id="ARBA00030939"/>
    </source>
</evidence>
<evidence type="ECO:0000256" key="4">
    <source>
        <dbReference type="ARBA" id="ARBA00020837"/>
    </source>
</evidence>
<dbReference type="EMBL" id="CP126101">
    <property type="protein sequence ID" value="WHY53646.1"/>
    <property type="molecule type" value="Genomic_DNA"/>
</dbReference>
<dbReference type="Pfam" id="PF06130">
    <property type="entry name" value="PTAC"/>
    <property type="match status" value="1"/>
</dbReference>
<dbReference type="AlphaFoldDB" id="A0AAX3X0I5"/>
<dbReference type="Proteomes" id="UP001178322">
    <property type="component" value="Chromosome"/>
</dbReference>
<evidence type="ECO:0000313" key="14">
    <source>
        <dbReference type="Proteomes" id="UP001178322"/>
    </source>
</evidence>
<name>A0AAX3X0I5_9BACI</name>
<comment type="catalytic activity">
    <reaction evidence="12">
        <text>propanoyl-CoA + phosphate = propanoyl phosphate + CoA</text>
        <dbReference type="Rhea" id="RHEA:28046"/>
        <dbReference type="ChEBI" id="CHEBI:43474"/>
        <dbReference type="ChEBI" id="CHEBI:57287"/>
        <dbReference type="ChEBI" id="CHEBI:57392"/>
        <dbReference type="ChEBI" id="CHEBI:58933"/>
        <dbReference type="EC" id="2.3.1.222"/>
    </reaction>
</comment>
<dbReference type="InterPro" id="IPR008300">
    <property type="entry name" value="PTAC"/>
</dbReference>
<dbReference type="GO" id="GO:0016747">
    <property type="term" value="F:acyltransferase activity, transferring groups other than amino-acyl groups"/>
    <property type="evidence" value="ECO:0007669"/>
    <property type="project" value="InterPro"/>
</dbReference>
<keyword evidence="7" id="KW-0862">Zinc</keyword>
<keyword evidence="5" id="KW-0808">Transferase</keyword>
<evidence type="ECO:0000256" key="12">
    <source>
        <dbReference type="ARBA" id="ARBA00047589"/>
    </source>
</evidence>
<keyword evidence="6" id="KW-0479">Metal-binding</keyword>
<evidence type="ECO:0000313" key="13">
    <source>
        <dbReference type="EMBL" id="WHY53646.1"/>
    </source>
</evidence>
<reference evidence="13" key="1">
    <citation type="submission" date="2023-05" db="EMBL/GenBank/DDBJ databases">
        <title>Comparative genomics of Bacillaceae isolates and their secondary metabolite potential.</title>
        <authorList>
            <person name="Song L."/>
            <person name="Nielsen L.J."/>
            <person name="Mohite O."/>
            <person name="Xu X."/>
            <person name="Weber T."/>
            <person name="Kovacs A.T."/>
        </authorList>
    </citation>
    <scope>NUCLEOTIDE SEQUENCE</scope>
    <source>
        <strain evidence="13">LY1</strain>
    </source>
</reference>
<gene>
    <name evidence="13" type="ORF">QNH24_10545</name>
</gene>
<evidence type="ECO:0000256" key="5">
    <source>
        <dbReference type="ARBA" id="ARBA00022679"/>
    </source>
</evidence>
<evidence type="ECO:0000256" key="11">
    <source>
        <dbReference type="ARBA" id="ARBA00033077"/>
    </source>
</evidence>
<dbReference type="PANTHER" id="PTHR39453">
    <property type="entry name" value="PHOSPHATE PROPANOYLTRANSFERASE"/>
    <property type="match status" value="1"/>
</dbReference>
<comment type="cofactor">
    <cofactor evidence="1">
        <name>Zn(2+)</name>
        <dbReference type="ChEBI" id="CHEBI:29105"/>
    </cofactor>
</comment>
<protein>
    <recommendedName>
        <fullName evidence="4">Phosphate propanoyltransferase</fullName>
        <ecNumber evidence="3">2.3.1.222</ecNumber>
    </recommendedName>
    <alternativeName>
        <fullName evidence="10">Phosphate acyltransferase PduL</fullName>
    </alternativeName>
    <alternativeName>
        <fullName evidence="9">Phosphotransacylase PduL</fullName>
    </alternativeName>
    <alternativeName>
        <fullName evidence="11">Propanediol utilization protein PduL</fullName>
    </alternativeName>
</protein>
<comment type="similarity">
    <text evidence="2">Belongs to the PduL family.</text>
</comment>
<evidence type="ECO:0000256" key="6">
    <source>
        <dbReference type="ARBA" id="ARBA00022723"/>
    </source>
</evidence>
<evidence type="ECO:0000256" key="3">
    <source>
        <dbReference type="ARBA" id="ARBA00012206"/>
    </source>
</evidence>
<evidence type="ECO:0000256" key="7">
    <source>
        <dbReference type="ARBA" id="ARBA00022833"/>
    </source>
</evidence>